<comment type="caution">
    <text evidence="1">The sequence shown here is derived from an EMBL/GenBank/DDBJ whole genome shotgun (WGS) entry which is preliminary data.</text>
</comment>
<accession>A0A927LCQ6</accession>
<dbReference type="AlphaFoldDB" id="A0A927LCQ6"/>
<dbReference type="RefSeq" id="WP_086798402.1">
    <property type="nucleotide sequence ID" value="NZ_CP119182.1"/>
</dbReference>
<dbReference type="EMBL" id="JACYXT010000035">
    <property type="protein sequence ID" value="MBD9729982.1"/>
    <property type="molecule type" value="Genomic_DNA"/>
</dbReference>
<organism evidence="1 2">
    <name type="scientific">Streptomyces caniscabiei</name>
    <dbReference type="NCBI Taxonomy" id="2746961"/>
    <lineage>
        <taxon>Bacteria</taxon>
        <taxon>Bacillati</taxon>
        <taxon>Actinomycetota</taxon>
        <taxon>Actinomycetes</taxon>
        <taxon>Kitasatosporales</taxon>
        <taxon>Streptomycetaceae</taxon>
        <taxon>Streptomyces</taxon>
    </lineage>
</organism>
<proteinExistence type="predicted"/>
<dbReference type="GeneID" id="79936809"/>
<evidence type="ECO:0000313" key="2">
    <source>
        <dbReference type="Proteomes" id="UP000661025"/>
    </source>
</evidence>
<evidence type="ECO:0000313" key="1">
    <source>
        <dbReference type="EMBL" id="MBD9729982.1"/>
    </source>
</evidence>
<protein>
    <submittedName>
        <fullName evidence="1">Uncharacterized protein</fullName>
    </submittedName>
</protein>
<name>A0A927LCQ6_9ACTN</name>
<gene>
    <name evidence="1" type="ORF">IHE70_43830</name>
</gene>
<sequence>MTLPFESKDEKEQRMEAAKWSVDRERLAQWVPEGERMTAGCAVTYGRMLWGLVPRRASLLLTDSRVRVLRHRGNDLRYGIRGIWFELMRGEAEAACINPQVRVEFDKGQEIELRRRDGGVERLLISQWDAVHAEALYEAFPPQEQDPW</sequence>
<dbReference type="Proteomes" id="UP000661025">
    <property type="component" value="Unassembled WGS sequence"/>
</dbReference>
<reference evidence="1" key="1">
    <citation type="submission" date="2020-09" db="EMBL/GenBank/DDBJ databases">
        <title>Streptomyces canutascabiei sp. nov., which causes potato common scab and is distributed across the world.</title>
        <authorList>
            <person name="Nguyen H.P."/>
            <person name="Weisberg A.J."/>
            <person name="Chang J.H."/>
            <person name="Clarke C.R."/>
        </authorList>
    </citation>
    <scope>NUCLEOTIDE SEQUENCE</scope>
    <source>
        <strain evidence="1">ID-01-6.2a</strain>
    </source>
</reference>